<feature type="transmembrane region" description="Helical" evidence="1">
    <location>
        <begin position="35"/>
        <end position="53"/>
    </location>
</feature>
<accession>A0A1I4J172</accession>
<keyword evidence="1" id="KW-1133">Transmembrane helix</keyword>
<protein>
    <submittedName>
        <fullName evidence="2">Uncharacterized protein</fullName>
    </submittedName>
</protein>
<sequence>MFDELTRGELFVAATYVLSGLLIALSALTDPTVPVPGGLLAALVLLVVPPLALRDIVATKRLADPEFGSDALFADD</sequence>
<dbReference type="Proteomes" id="UP000199607">
    <property type="component" value="Unassembled WGS sequence"/>
</dbReference>
<dbReference type="AlphaFoldDB" id="A0A1I4J172"/>
<evidence type="ECO:0000313" key="2">
    <source>
        <dbReference type="EMBL" id="SFL60392.1"/>
    </source>
</evidence>
<organism evidence="2 3">
    <name type="scientific">Halogranum rubrum</name>
    <dbReference type="NCBI Taxonomy" id="553466"/>
    <lineage>
        <taxon>Archaea</taxon>
        <taxon>Methanobacteriati</taxon>
        <taxon>Methanobacteriota</taxon>
        <taxon>Stenosarchaea group</taxon>
        <taxon>Halobacteria</taxon>
        <taxon>Halobacteriales</taxon>
        <taxon>Haloferacaceae</taxon>
    </lineage>
</organism>
<name>A0A1I4J172_9EURY</name>
<evidence type="ECO:0000313" key="3">
    <source>
        <dbReference type="Proteomes" id="UP000199607"/>
    </source>
</evidence>
<feature type="transmembrane region" description="Helical" evidence="1">
    <location>
        <begin position="10"/>
        <end position="29"/>
    </location>
</feature>
<gene>
    <name evidence="2" type="ORF">SAMN04487950_4337</name>
</gene>
<keyword evidence="3" id="KW-1185">Reference proteome</keyword>
<dbReference type="RefSeq" id="WP_089872369.1">
    <property type="nucleotide sequence ID" value="NZ_FOTC01000009.1"/>
</dbReference>
<reference evidence="3" key="1">
    <citation type="submission" date="2016-10" db="EMBL/GenBank/DDBJ databases">
        <authorList>
            <person name="Varghese N."/>
            <person name="Submissions S."/>
        </authorList>
    </citation>
    <scope>NUCLEOTIDE SEQUENCE [LARGE SCALE GENOMIC DNA]</scope>
    <source>
        <strain evidence="3">CGMCC 1.7738</strain>
    </source>
</reference>
<keyword evidence="1" id="KW-0812">Transmembrane</keyword>
<keyword evidence="1" id="KW-0472">Membrane</keyword>
<evidence type="ECO:0000256" key="1">
    <source>
        <dbReference type="SAM" id="Phobius"/>
    </source>
</evidence>
<proteinExistence type="predicted"/>
<dbReference type="EMBL" id="FOTC01000009">
    <property type="protein sequence ID" value="SFL60392.1"/>
    <property type="molecule type" value="Genomic_DNA"/>
</dbReference>